<dbReference type="InterPro" id="IPR001128">
    <property type="entry name" value="Cyt_P450"/>
</dbReference>
<organism evidence="6 7">
    <name type="scientific">Zasmidium cellare</name>
    <name type="common">Wine cellar mold</name>
    <name type="synonym">Racodium cellare</name>
    <dbReference type="NCBI Taxonomy" id="395010"/>
    <lineage>
        <taxon>Eukaryota</taxon>
        <taxon>Fungi</taxon>
        <taxon>Dikarya</taxon>
        <taxon>Ascomycota</taxon>
        <taxon>Pezizomycotina</taxon>
        <taxon>Dothideomycetes</taxon>
        <taxon>Dothideomycetidae</taxon>
        <taxon>Mycosphaerellales</taxon>
        <taxon>Mycosphaerellaceae</taxon>
        <taxon>Zasmidium</taxon>
    </lineage>
</organism>
<accession>A0ABR0EVH1</accession>
<keyword evidence="4" id="KW-0408">Iron</keyword>
<feature type="transmembrane region" description="Helical" evidence="5">
    <location>
        <begin position="6"/>
        <end position="25"/>
    </location>
</feature>
<dbReference type="PANTHER" id="PTHR24305">
    <property type="entry name" value="CYTOCHROME P450"/>
    <property type="match status" value="1"/>
</dbReference>
<dbReference type="Proteomes" id="UP001305779">
    <property type="component" value="Unassembled WGS sequence"/>
</dbReference>
<keyword evidence="5" id="KW-1133">Transmembrane helix</keyword>
<dbReference type="SUPFAM" id="SSF48264">
    <property type="entry name" value="Cytochrome P450"/>
    <property type="match status" value="1"/>
</dbReference>
<evidence type="ECO:0000313" key="6">
    <source>
        <dbReference type="EMBL" id="KAK4505181.1"/>
    </source>
</evidence>
<dbReference type="PRINTS" id="PR00465">
    <property type="entry name" value="EP450IV"/>
</dbReference>
<evidence type="ECO:0000256" key="3">
    <source>
        <dbReference type="ARBA" id="ARBA00022723"/>
    </source>
</evidence>
<keyword evidence="5" id="KW-0472">Membrane</keyword>
<evidence type="ECO:0000256" key="2">
    <source>
        <dbReference type="ARBA" id="ARBA00010617"/>
    </source>
</evidence>
<dbReference type="PRINTS" id="PR00385">
    <property type="entry name" value="P450"/>
</dbReference>
<evidence type="ECO:0008006" key="8">
    <source>
        <dbReference type="Google" id="ProtNLM"/>
    </source>
</evidence>
<keyword evidence="7" id="KW-1185">Reference proteome</keyword>
<keyword evidence="5" id="KW-0812">Transmembrane</keyword>
<dbReference type="CDD" id="cd11060">
    <property type="entry name" value="CYP57A1-like"/>
    <property type="match status" value="1"/>
</dbReference>
<dbReference type="PANTHER" id="PTHR24305:SF168">
    <property type="entry name" value="P450, PUTATIVE (EUROFUNG)-RELATED"/>
    <property type="match status" value="1"/>
</dbReference>
<comment type="similarity">
    <text evidence="2">Belongs to the cytochrome P450 family.</text>
</comment>
<dbReference type="InterPro" id="IPR036396">
    <property type="entry name" value="Cyt_P450_sf"/>
</dbReference>
<sequence>MALLKSISGSIFLDVLVLAVALFALTSYRSYNRLKHIPGPTLWGWTVLPLFMVHLRGEIYDVFGDLNKKYGPLVRIAPNTLLISDPEELRKMSAARSPYTRSPWYVAMRVIPGVENVLSTRDEHDHDERRRKMASGYSGKENVSLEKDIDECVLDLINLVDSKYISSPPDGIKKMDLARKMQFFTSDIMSKLAFDDKFHDLRDDHDNHGYINEVETMFPNMFCVCTVPSLLYFLTNIGVAKMLAPSVKDSFGFGKILAITKKQVAKRFDADGKPNTARSDMLSSFLRHGLTQGEAEQEGVLQLAAGSDTTATGLRSTLLCIISNPRVSTRLSAEIEDAVRFGKASRDGIITDEQARTLPYLQACIKEGLRWFPPIAGMLAKYTPPEGDVLCGFQVPGHVSIGYSASAVHHSTALFGPDEEVFRPERWLTPTQGGDEPSIEKIKAMEKNNELLFGYGKYQCLGKSVAAIELNKVVFELMRRFDMTLVNTLQPWTSTCYGLHLQKDLWVTVRRREQDV</sequence>
<evidence type="ECO:0000256" key="4">
    <source>
        <dbReference type="ARBA" id="ARBA00023004"/>
    </source>
</evidence>
<comment type="cofactor">
    <cofactor evidence="1">
        <name>heme</name>
        <dbReference type="ChEBI" id="CHEBI:30413"/>
    </cofactor>
</comment>
<dbReference type="InterPro" id="IPR002403">
    <property type="entry name" value="Cyt_P450_E_grp-IV"/>
</dbReference>
<evidence type="ECO:0000256" key="1">
    <source>
        <dbReference type="ARBA" id="ARBA00001971"/>
    </source>
</evidence>
<reference evidence="6 7" key="1">
    <citation type="journal article" date="2023" name="G3 (Bethesda)">
        <title>A chromosome-level genome assembly of Zasmidium syzygii isolated from banana leaves.</title>
        <authorList>
            <person name="van Westerhoven A.C."/>
            <person name="Mehrabi R."/>
            <person name="Talebi R."/>
            <person name="Steentjes M.B.F."/>
            <person name="Corcolon B."/>
            <person name="Chong P.A."/>
            <person name="Kema G.H.J."/>
            <person name="Seidl M.F."/>
        </authorList>
    </citation>
    <scope>NUCLEOTIDE SEQUENCE [LARGE SCALE GENOMIC DNA]</scope>
    <source>
        <strain evidence="6 7">P124</strain>
    </source>
</reference>
<keyword evidence="3" id="KW-0479">Metal-binding</keyword>
<gene>
    <name evidence="6" type="ORF">PRZ48_003144</name>
</gene>
<evidence type="ECO:0000256" key="5">
    <source>
        <dbReference type="SAM" id="Phobius"/>
    </source>
</evidence>
<proteinExistence type="inferred from homology"/>
<name>A0ABR0EVH1_ZASCE</name>
<evidence type="ECO:0000313" key="7">
    <source>
        <dbReference type="Proteomes" id="UP001305779"/>
    </source>
</evidence>
<comment type="caution">
    <text evidence="6">The sequence shown here is derived from an EMBL/GenBank/DDBJ whole genome shotgun (WGS) entry which is preliminary data.</text>
</comment>
<dbReference type="Pfam" id="PF00067">
    <property type="entry name" value="p450"/>
    <property type="match status" value="1"/>
</dbReference>
<dbReference type="EMBL" id="JAXOVC010000002">
    <property type="protein sequence ID" value="KAK4505181.1"/>
    <property type="molecule type" value="Genomic_DNA"/>
</dbReference>
<dbReference type="Gene3D" id="1.10.630.10">
    <property type="entry name" value="Cytochrome P450"/>
    <property type="match status" value="1"/>
</dbReference>
<dbReference type="InterPro" id="IPR050121">
    <property type="entry name" value="Cytochrome_P450_monoxygenase"/>
</dbReference>
<protein>
    <recommendedName>
        <fullName evidence="8">Cytochrome P450</fullName>
    </recommendedName>
</protein>